<organism evidence="1 2">
    <name type="scientific">Linum tenue</name>
    <dbReference type="NCBI Taxonomy" id="586396"/>
    <lineage>
        <taxon>Eukaryota</taxon>
        <taxon>Viridiplantae</taxon>
        <taxon>Streptophyta</taxon>
        <taxon>Embryophyta</taxon>
        <taxon>Tracheophyta</taxon>
        <taxon>Spermatophyta</taxon>
        <taxon>Magnoliopsida</taxon>
        <taxon>eudicotyledons</taxon>
        <taxon>Gunneridae</taxon>
        <taxon>Pentapetalae</taxon>
        <taxon>rosids</taxon>
        <taxon>fabids</taxon>
        <taxon>Malpighiales</taxon>
        <taxon>Linaceae</taxon>
        <taxon>Linum</taxon>
    </lineage>
</organism>
<sequence length="168" mass="19052">MPSVEFHLEKTDDRLPVLTDSVRRRIEEMPKLEAEEDGESDDGQFLEVSMASMISCFLKIRETLISIQETATACGKTNKLKDLAESYNDQVVAFETSKGRIAQALHDISDALIKEIEPHRQHVELVHLQLNTPSKEISYDLPHVIRVVRPRAARSVSKRARSVSKRSD</sequence>
<dbReference type="Proteomes" id="UP001154282">
    <property type="component" value="Unassembled WGS sequence"/>
</dbReference>
<accession>A0AAV0IIE4</accession>
<keyword evidence="2" id="KW-1185">Reference proteome</keyword>
<comment type="caution">
    <text evidence="1">The sequence shown here is derived from an EMBL/GenBank/DDBJ whole genome shotgun (WGS) entry which is preliminary data.</text>
</comment>
<proteinExistence type="predicted"/>
<gene>
    <name evidence="1" type="ORF">LITE_LOCUS9473</name>
</gene>
<protein>
    <recommendedName>
        <fullName evidence="3">BLOC-1-related complex subunit 5</fullName>
    </recommendedName>
</protein>
<reference evidence="1" key="1">
    <citation type="submission" date="2022-08" db="EMBL/GenBank/DDBJ databases">
        <authorList>
            <person name="Gutierrez-Valencia J."/>
        </authorList>
    </citation>
    <scope>NUCLEOTIDE SEQUENCE</scope>
</reference>
<evidence type="ECO:0008006" key="3">
    <source>
        <dbReference type="Google" id="ProtNLM"/>
    </source>
</evidence>
<name>A0AAV0IIE4_9ROSI</name>
<evidence type="ECO:0000313" key="1">
    <source>
        <dbReference type="EMBL" id="CAI0397242.1"/>
    </source>
</evidence>
<dbReference type="AlphaFoldDB" id="A0AAV0IIE4"/>
<dbReference type="EMBL" id="CAMGYJ010000004">
    <property type="protein sequence ID" value="CAI0397242.1"/>
    <property type="molecule type" value="Genomic_DNA"/>
</dbReference>
<evidence type="ECO:0000313" key="2">
    <source>
        <dbReference type="Proteomes" id="UP001154282"/>
    </source>
</evidence>